<keyword evidence="3" id="KW-0813">Transport</keyword>
<comment type="similarity">
    <text evidence="2">Belongs to the PBP/GOBP family.</text>
</comment>
<evidence type="ECO:0000313" key="10">
    <source>
        <dbReference type="Proteomes" id="UP000075903"/>
    </source>
</evidence>
<dbReference type="Proteomes" id="UP000075903">
    <property type="component" value="Unassembled WGS sequence"/>
</dbReference>
<dbReference type="SUPFAM" id="SSF47565">
    <property type="entry name" value="Insect pheromone/odorant-binding proteins"/>
    <property type="match status" value="1"/>
</dbReference>
<evidence type="ECO:0000259" key="8">
    <source>
        <dbReference type="Pfam" id="PF22651"/>
    </source>
</evidence>
<sequence>MDLKKSVAVVFVSFGCMMREEMEQCCQVDMIIPLDGADDCSSTVDETSEPHDKMVCPLECKLKSLGLLNGDDLVEAKVQEYVDRLAGDWKDTAKTIVTDCITTITEMKKKMQDRDHGMKCSPTGAFFMMCLMKHTHAKCPEDKWQNTIVDFHIDDDPKSDAQICCMVEHTFPQEPYRACHEQHATPRMDNGTVMCIHECYYKAIGMFAADGKVNTDAYIKYRDALDPTLRDAFSYSLVVCAKVTAKRMSHNIAEINQMRCSPLPYLFNRCLMEVGIGNCPPERWMNSEGQPAVHCNQPPLEVHPKDCCQLPSLIDEELLRNCKTLYGGEPLQRKLIYERGKCFVECALNATGTLVGGVLDQANILHVIVTATQNDPAVMQLFQSSALQCFQTVGAGGGGASSPTGCSSLGVDFVGCVNIKNFVNCPPHIWSNSAQCNALRQYILECPQPF</sequence>
<keyword evidence="6" id="KW-0552">Olfaction</keyword>
<protein>
    <recommendedName>
        <fullName evidence="8">OBP47-like domain-containing protein</fullName>
    </recommendedName>
</protein>
<dbReference type="Pfam" id="PF22651">
    <property type="entry name" value="OBP47_like"/>
    <property type="match status" value="1"/>
</dbReference>
<comment type="subcellular location">
    <subcellularLocation>
        <location evidence="1">Secreted</location>
    </subcellularLocation>
</comment>
<keyword evidence="4" id="KW-0964">Secreted</keyword>
<dbReference type="PROSITE" id="PS51257">
    <property type="entry name" value="PROKAR_LIPOPROTEIN"/>
    <property type="match status" value="1"/>
</dbReference>
<dbReference type="GO" id="GO:0005549">
    <property type="term" value="F:odorant binding"/>
    <property type="evidence" value="ECO:0007669"/>
    <property type="project" value="InterPro"/>
</dbReference>
<dbReference type="InterPro" id="IPR036728">
    <property type="entry name" value="PBP_GOBP_sf"/>
</dbReference>
<dbReference type="VEuPathDB" id="VectorBase:AMEM21_016151"/>
<evidence type="ECO:0000256" key="4">
    <source>
        <dbReference type="ARBA" id="ARBA00022525"/>
    </source>
</evidence>
<dbReference type="InterPro" id="IPR052295">
    <property type="entry name" value="Odorant-binding_protein"/>
</dbReference>
<keyword evidence="7" id="KW-1015">Disulfide bond</keyword>
<dbReference type="STRING" id="30066.A0A182V857"/>
<feature type="domain" description="OBP47-like" evidence="8">
    <location>
        <begin position="311"/>
        <end position="392"/>
    </location>
</feature>
<evidence type="ECO:0000256" key="5">
    <source>
        <dbReference type="ARBA" id="ARBA00022606"/>
    </source>
</evidence>
<dbReference type="Gene3D" id="1.10.238.270">
    <property type="match status" value="3"/>
</dbReference>
<name>A0A182V857_ANOME</name>
<proteinExistence type="inferred from homology"/>
<dbReference type="AlphaFoldDB" id="A0A182V857"/>
<evidence type="ECO:0000256" key="3">
    <source>
        <dbReference type="ARBA" id="ARBA00022448"/>
    </source>
</evidence>
<dbReference type="PANTHER" id="PTHR21066">
    <property type="entry name" value="ODORANT-BINDING PROTEIN 59A-RELATED"/>
    <property type="match status" value="1"/>
</dbReference>
<dbReference type="GO" id="GO:0005576">
    <property type="term" value="C:extracellular region"/>
    <property type="evidence" value="ECO:0007669"/>
    <property type="project" value="UniProtKB-SubCell"/>
</dbReference>
<dbReference type="EnsemblMetazoa" id="AMEM010498-RA">
    <property type="protein sequence ID" value="AMEM010498-PA"/>
    <property type="gene ID" value="AMEM010498"/>
</dbReference>
<dbReference type="PANTHER" id="PTHR21066:SF3">
    <property type="entry name" value="IP02236P"/>
    <property type="match status" value="1"/>
</dbReference>
<keyword evidence="10" id="KW-1185">Reference proteome</keyword>
<reference evidence="9" key="1">
    <citation type="submission" date="2020-05" db="UniProtKB">
        <authorList>
            <consortium name="EnsemblMetazoa"/>
        </authorList>
    </citation>
    <scope>IDENTIFICATION</scope>
    <source>
        <strain evidence="9">MAF</strain>
    </source>
</reference>
<keyword evidence="5" id="KW-0716">Sensory transduction</keyword>
<dbReference type="GO" id="GO:0007608">
    <property type="term" value="P:sensory perception of smell"/>
    <property type="evidence" value="ECO:0007669"/>
    <property type="project" value="UniProtKB-KW"/>
</dbReference>
<organism evidence="9 10">
    <name type="scientific">Anopheles merus</name>
    <name type="common">Mosquito</name>
    <dbReference type="NCBI Taxonomy" id="30066"/>
    <lineage>
        <taxon>Eukaryota</taxon>
        <taxon>Metazoa</taxon>
        <taxon>Ecdysozoa</taxon>
        <taxon>Arthropoda</taxon>
        <taxon>Hexapoda</taxon>
        <taxon>Insecta</taxon>
        <taxon>Pterygota</taxon>
        <taxon>Neoptera</taxon>
        <taxon>Endopterygota</taxon>
        <taxon>Diptera</taxon>
        <taxon>Nematocera</taxon>
        <taxon>Culicoidea</taxon>
        <taxon>Culicidae</taxon>
        <taxon>Anophelinae</taxon>
        <taxon>Anopheles</taxon>
    </lineage>
</organism>
<evidence type="ECO:0000313" key="9">
    <source>
        <dbReference type="EnsemblMetazoa" id="AMEM010498-PA"/>
    </source>
</evidence>
<evidence type="ECO:0000256" key="1">
    <source>
        <dbReference type="ARBA" id="ARBA00004613"/>
    </source>
</evidence>
<dbReference type="VEuPathDB" id="VectorBase:AMEM010498"/>
<accession>A0A182V857</accession>
<dbReference type="InterPro" id="IPR054577">
    <property type="entry name" value="OBP47-like_dom"/>
</dbReference>
<evidence type="ECO:0000256" key="6">
    <source>
        <dbReference type="ARBA" id="ARBA00022725"/>
    </source>
</evidence>
<dbReference type="VEuPathDB" id="VectorBase:AMEM21_005269"/>
<evidence type="ECO:0000256" key="7">
    <source>
        <dbReference type="ARBA" id="ARBA00023157"/>
    </source>
</evidence>
<evidence type="ECO:0000256" key="2">
    <source>
        <dbReference type="ARBA" id="ARBA00008098"/>
    </source>
</evidence>